<dbReference type="InterPro" id="IPR018062">
    <property type="entry name" value="HTH_AraC-typ_CS"/>
</dbReference>
<dbReference type="Gene3D" id="1.10.10.60">
    <property type="entry name" value="Homeodomain-like"/>
    <property type="match status" value="2"/>
</dbReference>
<comment type="caution">
    <text evidence="5">The sequence shown here is derived from an EMBL/GenBank/DDBJ whole genome shotgun (WGS) entry which is preliminary data.</text>
</comment>
<name>A0A091C902_9ENTE</name>
<dbReference type="PANTHER" id="PTHR43280:SF28">
    <property type="entry name" value="HTH-TYPE TRANSCRIPTIONAL ACTIVATOR RHAS"/>
    <property type="match status" value="1"/>
</dbReference>
<evidence type="ECO:0000256" key="2">
    <source>
        <dbReference type="ARBA" id="ARBA00023125"/>
    </source>
</evidence>
<dbReference type="SUPFAM" id="SSF46689">
    <property type="entry name" value="Homeodomain-like"/>
    <property type="match status" value="1"/>
</dbReference>
<dbReference type="OrthoDB" id="9788446at2"/>
<sequence>MQQMDLEGILDLSEWEKLQDAIAIETQLAIILVDYRGKPVSTHNQIQPFCQLVRQHSKLSKYCEKCDARGALEAVRKGTPFIYRCHFDIVDIAIPIMVEGHYMGAIMAGEVQMEENQDQLEQVLNADDQELIQWFKKEHQKAYEQLPKLSFQDMDKAAYMIGQLSKYILTEIVKKGYSVQKHEGNSIQISSKEFQPTNSATLELVSEEQEKINLSYQAKNSQLQPAIDAMYDSNRTVDLQYLAELTNLSPNYLSRLIKEEFGEPFTQVYNKLKVRRAKQQLRDTNKTINEISDDLGYVDASYFVRTFKKYVGTTPLNFRKSA</sequence>
<gene>
    <name evidence="5" type="ORF">TMUPMC115_0558</name>
</gene>
<proteinExistence type="predicted"/>
<reference evidence="5 6" key="1">
    <citation type="submission" date="2014-08" db="EMBL/GenBank/DDBJ databases">
        <title>Genome sequence of Tetragenococcus muriaticus.</title>
        <authorList>
            <person name="Chuea-nongthon C."/>
            <person name="Rodtong S."/>
            <person name="Yongsawatdigul J."/>
            <person name="Steele J.L."/>
            <person name="Liu X.-y."/>
            <person name="Speers J."/>
            <person name="Glasner J.D."/>
            <person name="Neeno-Eckwall E.C."/>
        </authorList>
    </citation>
    <scope>NUCLEOTIDE SEQUENCE [LARGE SCALE GENOMIC DNA]</scope>
    <source>
        <strain evidence="5 6">PMC-11-5</strain>
    </source>
</reference>
<dbReference type="PANTHER" id="PTHR43280">
    <property type="entry name" value="ARAC-FAMILY TRANSCRIPTIONAL REGULATOR"/>
    <property type="match status" value="1"/>
</dbReference>
<dbReference type="PRINTS" id="PR00032">
    <property type="entry name" value="HTHARAC"/>
</dbReference>
<dbReference type="AlphaFoldDB" id="A0A091C902"/>
<dbReference type="SMART" id="SM00342">
    <property type="entry name" value="HTH_ARAC"/>
    <property type="match status" value="1"/>
</dbReference>
<dbReference type="InterPro" id="IPR018060">
    <property type="entry name" value="HTH_AraC"/>
</dbReference>
<dbReference type="Pfam" id="PF12833">
    <property type="entry name" value="HTH_18"/>
    <property type="match status" value="1"/>
</dbReference>
<evidence type="ECO:0000259" key="4">
    <source>
        <dbReference type="PROSITE" id="PS01124"/>
    </source>
</evidence>
<dbReference type="InterPro" id="IPR020449">
    <property type="entry name" value="Tscrpt_reg_AraC-type_HTH"/>
</dbReference>
<evidence type="ECO:0000313" key="5">
    <source>
        <dbReference type="EMBL" id="KFN93265.1"/>
    </source>
</evidence>
<dbReference type="GO" id="GO:0043565">
    <property type="term" value="F:sequence-specific DNA binding"/>
    <property type="evidence" value="ECO:0007669"/>
    <property type="project" value="InterPro"/>
</dbReference>
<evidence type="ECO:0000256" key="3">
    <source>
        <dbReference type="ARBA" id="ARBA00023163"/>
    </source>
</evidence>
<keyword evidence="2" id="KW-0238">DNA-binding</keyword>
<dbReference type="RefSeq" id="WP_038025594.1">
    <property type="nucleotide sequence ID" value="NZ_JPVU01000052.1"/>
</dbReference>
<keyword evidence="3" id="KW-0804">Transcription</keyword>
<dbReference type="Pfam" id="PF10114">
    <property type="entry name" value="PocR"/>
    <property type="match status" value="1"/>
</dbReference>
<protein>
    <submittedName>
        <fullName evidence="5">Two-component response regulator</fullName>
    </submittedName>
</protein>
<dbReference type="GO" id="GO:0003700">
    <property type="term" value="F:DNA-binding transcription factor activity"/>
    <property type="evidence" value="ECO:0007669"/>
    <property type="project" value="InterPro"/>
</dbReference>
<dbReference type="PROSITE" id="PS00041">
    <property type="entry name" value="HTH_ARAC_FAMILY_1"/>
    <property type="match status" value="1"/>
</dbReference>
<evidence type="ECO:0000256" key="1">
    <source>
        <dbReference type="ARBA" id="ARBA00023015"/>
    </source>
</evidence>
<evidence type="ECO:0000313" key="6">
    <source>
        <dbReference type="Proteomes" id="UP000029380"/>
    </source>
</evidence>
<dbReference type="PROSITE" id="PS01124">
    <property type="entry name" value="HTH_ARAC_FAMILY_2"/>
    <property type="match status" value="1"/>
</dbReference>
<keyword evidence="1" id="KW-0805">Transcription regulation</keyword>
<dbReference type="Proteomes" id="UP000029380">
    <property type="component" value="Unassembled WGS sequence"/>
</dbReference>
<dbReference type="InterPro" id="IPR009057">
    <property type="entry name" value="Homeodomain-like_sf"/>
</dbReference>
<accession>A0A091C902</accession>
<dbReference type="PATRIC" id="fig|1302649.3.peg.565"/>
<feature type="domain" description="HTH araC/xylS-type" evidence="4">
    <location>
        <begin position="221"/>
        <end position="321"/>
    </location>
</feature>
<dbReference type="EMBL" id="JPVU01000052">
    <property type="protein sequence ID" value="KFN93265.1"/>
    <property type="molecule type" value="Genomic_DNA"/>
</dbReference>
<dbReference type="InterPro" id="IPR018771">
    <property type="entry name" value="PocR_dom"/>
</dbReference>
<organism evidence="5 6">
    <name type="scientific">Tetragenococcus muriaticus PMC-11-5</name>
    <dbReference type="NCBI Taxonomy" id="1302649"/>
    <lineage>
        <taxon>Bacteria</taxon>
        <taxon>Bacillati</taxon>
        <taxon>Bacillota</taxon>
        <taxon>Bacilli</taxon>
        <taxon>Lactobacillales</taxon>
        <taxon>Enterococcaceae</taxon>
        <taxon>Tetragenococcus</taxon>
    </lineage>
</organism>